<gene>
    <name evidence="3" type="ORF">IAA06_08465</name>
</gene>
<feature type="chain" id="PRO_5039194989" evidence="2">
    <location>
        <begin position="22"/>
        <end position="283"/>
    </location>
</feature>
<feature type="signal peptide" evidence="2">
    <location>
        <begin position="1"/>
        <end position="21"/>
    </location>
</feature>
<accession>A0A9D2RW24</accession>
<protein>
    <submittedName>
        <fullName evidence="3">Uncharacterized protein</fullName>
    </submittedName>
</protein>
<evidence type="ECO:0000313" key="3">
    <source>
        <dbReference type="EMBL" id="HJB28812.1"/>
    </source>
</evidence>
<feature type="compositionally biased region" description="Pro residues" evidence="1">
    <location>
        <begin position="40"/>
        <end position="55"/>
    </location>
</feature>
<dbReference type="PROSITE" id="PS51257">
    <property type="entry name" value="PROKAR_LIPOPROTEIN"/>
    <property type="match status" value="1"/>
</dbReference>
<reference evidence="3" key="2">
    <citation type="submission" date="2021-04" db="EMBL/GenBank/DDBJ databases">
        <authorList>
            <person name="Gilroy R."/>
        </authorList>
    </citation>
    <scope>NUCLEOTIDE SEQUENCE</scope>
    <source>
        <strain evidence="3">ChiSjej1B19-5720</strain>
    </source>
</reference>
<comment type="caution">
    <text evidence="3">The sequence shown here is derived from an EMBL/GenBank/DDBJ whole genome shotgun (WGS) entry which is preliminary data.</text>
</comment>
<name>A0A9D2RW24_9FIRM</name>
<proteinExistence type="predicted"/>
<feature type="region of interest" description="Disordered" evidence="1">
    <location>
        <begin position="33"/>
        <end position="55"/>
    </location>
</feature>
<feature type="compositionally biased region" description="Acidic residues" evidence="1">
    <location>
        <begin position="239"/>
        <end position="260"/>
    </location>
</feature>
<sequence length="283" mass="31495">MKKSAAAVCIFCLAFAFFGSGCGRGGEAEVTPTPVAPTATPTPVPVTPTPIPTPTEAPKLIGVKKDTARFIVLTNSTGVDLREIYIQISGMGEWGNNLIPADSSVKAAEEVNMYYDPSQEEGTVYDVRIVTGDASSYEIYGVDLDDMERASLHLEEGSMYLRYLSLSTRNETTATASSYEETYDESYYDSSDDYYSDYSYDYSYDTEDSSDIYYDDSYYEDSYDDSYYEDSYDDSYYEDSYDESYEDDGSSGDSYEDYFDDGSSSGDGGGTVVWDENGNWTVY</sequence>
<feature type="region of interest" description="Disordered" evidence="1">
    <location>
        <begin position="239"/>
        <end position="283"/>
    </location>
</feature>
<dbReference type="EMBL" id="DWYZ01000158">
    <property type="protein sequence ID" value="HJB28812.1"/>
    <property type="molecule type" value="Genomic_DNA"/>
</dbReference>
<evidence type="ECO:0000256" key="2">
    <source>
        <dbReference type="SAM" id="SignalP"/>
    </source>
</evidence>
<reference evidence="3" key="1">
    <citation type="journal article" date="2021" name="PeerJ">
        <title>Extensive microbial diversity within the chicken gut microbiome revealed by metagenomics and culture.</title>
        <authorList>
            <person name="Gilroy R."/>
            <person name="Ravi A."/>
            <person name="Getino M."/>
            <person name="Pursley I."/>
            <person name="Horton D.L."/>
            <person name="Alikhan N.F."/>
            <person name="Baker D."/>
            <person name="Gharbi K."/>
            <person name="Hall N."/>
            <person name="Watson M."/>
            <person name="Adriaenssens E.M."/>
            <person name="Foster-Nyarko E."/>
            <person name="Jarju S."/>
            <person name="Secka A."/>
            <person name="Antonio M."/>
            <person name="Oren A."/>
            <person name="Chaudhuri R.R."/>
            <person name="La Ragione R."/>
            <person name="Hildebrand F."/>
            <person name="Pallen M.J."/>
        </authorList>
    </citation>
    <scope>NUCLEOTIDE SEQUENCE</scope>
    <source>
        <strain evidence="3">ChiSjej1B19-5720</strain>
    </source>
</reference>
<organism evidence="3 4">
    <name type="scientific">Candidatus Blautia faecavium</name>
    <dbReference type="NCBI Taxonomy" id="2838487"/>
    <lineage>
        <taxon>Bacteria</taxon>
        <taxon>Bacillati</taxon>
        <taxon>Bacillota</taxon>
        <taxon>Clostridia</taxon>
        <taxon>Lachnospirales</taxon>
        <taxon>Lachnospiraceae</taxon>
        <taxon>Blautia</taxon>
    </lineage>
</organism>
<keyword evidence="2" id="KW-0732">Signal</keyword>
<evidence type="ECO:0000313" key="4">
    <source>
        <dbReference type="Proteomes" id="UP000823842"/>
    </source>
</evidence>
<evidence type="ECO:0000256" key="1">
    <source>
        <dbReference type="SAM" id="MobiDB-lite"/>
    </source>
</evidence>
<dbReference type="Proteomes" id="UP000823842">
    <property type="component" value="Unassembled WGS sequence"/>
</dbReference>
<dbReference type="AlphaFoldDB" id="A0A9D2RW24"/>